<dbReference type="InterPro" id="IPR012206">
    <property type="entry name" value="Fd_FixX"/>
</dbReference>
<feature type="domain" description="4Fe-4S ferredoxin-type" evidence="6">
    <location>
        <begin position="25"/>
        <end position="56"/>
    </location>
</feature>
<dbReference type="Proteomes" id="UP001500483">
    <property type="component" value="Unassembled WGS sequence"/>
</dbReference>
<dbReference type="EMBL" id="BAAAYK010000038">
    <property type="protein sequence ID" value="GAA3357249.1"/>
    <property type="molecule type" value="Genomic_DNA"/>
</dbReference>
<dbReference type="Pfam" id="PF13187">
    <property type="entry name" value="Fer4_9"/>
    <property type="match status" value="1"/>
</dbReference>
<sequence>MVDPYHDISFEERMSHVDFRVSGKPHIAVDTEVCRSCTTRACVTACPANLFVPTDDGGILFNYEQCFECGTCYQVCDESGAITWEYPAGGHGVVFRKG</sequence>
<feature type="domain" description="4Fe-4S ferredoxin-type" evidence="6">
    <location>
        <begin position="57"/>
        <end position="87"/>
    </location>
</feature>
<protein>
    <submittedName>
        <fullName evidence="7">4Fe-4S dicluster domain-containing protein</fullName>
    </submittedName>
</protein>
<evidence type="ECO:0000259" key="6">
    <source>
        <dbReference type="PROSITE" id="PS51379"/>
    </source>
</evidence>
<dbReference type="PIRSF" id="PIRSF036548">
    <property type="entry name" value="Fdx_FixX"/>
    <property type="match status" value="1"/>
</dbReference>
<accession>A0ABP6RPL9</accession>
<dbReference type="PROSITE" id="PS51379">
    <property type="entry name" value="4FE4S_FER_2"/>
    <property type="match status" value="2"/>
</dbReference>
<evidence type="ECO:0000313" key="8">
    <source>
        <dbReference type="Proteomes" id="UP001500483"/>
    </source>
</evidence>
<evidence type="ECO:0000256" key="2">
    <source>
        <dbReference type="ARBA" id="ARBA00022723"/>
    </source>
</evidence>
<keyword evidence="1" id="KW-0813">Transport</keyword>
<reference evidence="8" key="1">
    <citation type="journal article" date="2019" name="Int. J. Syst. Evol. Microbiol.">
        <title>The Global Catalogue of Microorganisms (GCM) 10K type strain sequencing project: providing services to taxonomists for standard genome sequencing and annotation.</title>
        <authorList>
            <consortium name="The Broad Institute Genomics Platform"/>
            <consortium name="The Broad Institute Genome Sequencing Center for Infectious Disease"/>
            <person name="Wu L."/>
            <person name="Ma J."/>
        </authorList>
    </citation>
    <scope>NUCLEOTIDE SEQUENCE [LARGE SCALE GENOMIC DNA]</scope>
    <source>
        <strain evidence="8">JCM 9687</strain>
    </source>
</reference>
<dbReference type="PANTHER" id="PTHR43082:SF3">
    <property type="entry name" value="FERREDOXIN-LIKE PROTEIN YDIT"/>
    <property type="match status" value="1"/>
</dbReference>
<evidence type="ECO:0000256" key="4">
    <source>
        <dbReference type="ARBA" id="ARBA00023004"/>
    </source>
</evidence>
<dbReference type="InterPro" id="IPR017896">
    <property type="entry name" value="4Fe4S_Fe-S-bd"/>
</dbReference>
<dbReference type="Gene3D" id="3.30.70.20">
    <property type="match status" value="1"/>
</dbReference>
<name>A0ABP6RPL9_9PSEU</name>
<comment type="caution">
    <text evidence="7">The sequence shown here is derived from an EMBL/GenBank/DDBJ whole genome shotgun (WGS) entry which is preliminary data.</text>
</comment>
<dbReference type="SUPFAM" id="SSF54862">
    <property type="entry name" value="4Fe-4S ferredoxins"/>
    <property type="match status" value="1"/>
</dbReference>
<evidence type="ECO:0000313" key="7">
    <source>
        <dbReference type="EMBL" id="GAA3357249.1"/>
    </source>
</evidence>
<keyword evidence="5" id="KW-0411">Iron-sulfur</keyword>
<organism evidence="7 8">
    <name type="scientific">Saccharopolyspora gregorii</name>
    <dbReference type="NCBI Taxonomy" id="33914"/>
    <lineage>
        <taxon>Bacteria</taxon>
        <taxon>Bacillati</taxon>
        <taxon>Actinomycetota</taxon>
        <taxon>Actinomycetes</taxon>
        <taxon>Pseudonocardiales</taxon>
        <taxon>Pseudonocardiaceae</taxon>
        <taxon>Saccharopolyspora</taxon>
    </lineage>
</organism>
<dbReference type="PANTHER" id="PTHR43082">
    <property type="entry name" value="FERREDOXIN-LIKE"/>
    <property type="match status" value="1"/>
</dbReference>
<keyword evidence="8" id="KW-1185">Reference proteome</keyword>
<dbReference type="RefSeq" id="WP_258348634.1">
    <property type="nucleotide sequence ID" value="NZ_BAAAYK010000038.1"/>
</dbReference>
<proteinExistence type="predicted"/>
<keyword evidence="3" id="KW-0249">Electron transport</keyword>
<evidence type="ECO:0000256" key="3">
    <source>
        <dbReference type="ARBA" id="ARBA00022982"/>
    </source>
</evidence>
<keyword evidence="2" id="KW-0479">Metal-binding</keyword>
<gene>
    <name evidence="7" type="ORF">GCM10020366_24490</name>
</gene>
<keyword evidence="4" id="KW-0408">Iron</keyword>
<evidence type="ECO:0000256" key="5">
    <source>
        <dbReference type="ARBA" id="ARBA00023014"/>
    </source>
</evidence>
<evidence type="ECO:0000256" key="1">
    <source>
        <dbReference type="ARBA" id="ARBA00022448"/>
    </source>
</evidence>